<proteinExistence type="predicted"/>
<sequence length="388" mass="42894">MSTPEAHRSQKRPRLHDEASLSSIRPPSKVHFNGTKVKREQSPTPPPPKRRLVVSGTKRFAPFPLNCLPSNSAYKQNRRSWAKKCQSEMQGLKLTTEKLLIRDDGIIVDWKSQVPVWSDDLQPQAGELDLAATITLAHQTNAQQRPGSLHGTPPRSRSAVPTPVPGSDDGILPTPVRTLPVPPRPRRNIALSSSPGAGGSKFQAPPKLDPLSLEVPALSTPLNELLTIEIIPDEEEKMSKMTMEYLERFFQTFDSDRASLASAYSSNASFSYREVKCFSPAPQPPLPPSDTIKRTRLDITATLLSLPPLQLLPSNDSEAPINYDMMWLGTPVGMFVVCRGVHHGDSSKRPVTHSFLLRRKEAYEEDARADGVWPLVAVAHQMIVFDSG</sequence>
<accession>A0A1B7NE13</accession>
<dbReference type="SUPFAM" id="SSF54427">
    <property type="entry name" value="NTF2-like"/>
    <property type="match status" value="1"/>
</dbReference>
<organism evidence="2 3">
    <name type="scientific">Rhizopogon vinicolor AM-OR11-026</name>
    <dbReference type="NCBI Taxonomy" id="1314800"/>
    <lineage>
        <taxon>Eukaryota</taxon>
        <taxon>Fungi</taxon>
        <taxon>Dikarya</taxon>
        <taxon>Basidiomycota</taxon>
        <taxon>Agaricomycotina</taxon>
        <taxon>Agaricomycetes</taxon>
        <taxon>Agaricomycetidae</taxon>
        <taxon>Boletales</taxon>
        <taxon>Suillineae</taxon>
        <taxon>Rhizopogonaceae</taxon>
        <taxon>Rhizopogon</taxon>
    </lineage>
</organism>
<reference evidence="2 3" key="1">
    <citation type="submission" date="2016-06" db="EMBL/GenBank/DDBJ databases">
        <title>Comparative genomics of the ectomycorrhizal sister species Rhizopogon vinicolor and Rhizopogon vesiculosus (Basidiomycota: Boletales) reveals a divergence of the mating type B locus.</title>
        <authorList>
            <consortium name="DOE Joint Genome Institute"/>
            <person name="Mujic A.B."/>
            <person name="Kuo A."/>
            <person name="Tritt A."/>
            <person name="Lipzen A."/>
            <person name="Chen C."/>
            <person name="Johnson J."/>
            <person name="Sharma A."/>
            <person name="Barry K."/>
            <person name="Grigoriev I.V."/>
            <person name="Spatafora J.W."/>
        </authorList>
    </citation>
    <scope>NUCLEOTIDE SEQUENCE [LARGE SCALE GENOMIC DNA]</scope>
    <source>
        <strain evidence="2 3">AM-OR11-026</strain>
    </source>
</reference>
<feature type="region of interest" description="Disordered" evidence="1">
    <location>
        <begin position="140"/>
        <end position="203"/>
    </location>
</feature>
<feature type="region of interest" description="Disordered" evidence="1">
    <location>
        <begin position="1"/>
        <end position="51"/>
    </location>
</feature>
<dbReference type="OrthoDB" id="3265156at2759"/>
<evidence type="ECO:0000313" key="2">
    <source>
        <dbReference type="EMBL" id="OAX43127.1"/>
    </source>
</evidence>
<dbReference type="EMBL" id="KV448143">
    <property type="protein sequence ID" value="OAX43127.1"/>
    <property type="molecule type" value="Genomic_DNA"/>
</dbReference>
<dbReference type="Gene3D" id="3.10.450.50">
    <property type="match status" value="1"/>
</dbReference>
<dbReference type="InParanoid" id="A0A1B7NE13"/>
<name>A0A1B7NE13_9AGAM</name>
<evidence type="ECO:0000313" key="3">
    <source>
        <dbReference type="Proteomes" id="UP000092154"/>
    </source>
</evidence>
<dbReference type="STRING" id="1314800.A0A1B7NE13"/>
<gene>
    <name evidence="2" type="ORF">K503DRAFT_862500</name>
</gene>
<evidence type="ECO:0008006" key="4">
    <source>
        <dbReference type="Google" id="ProtNLM"/>
    </source>
</evidence>
<dbReference type="Proteomes" id="UP000092154">
    <property type="component" value="Unassembled WGS sequence"/>
</dbReference>
<protein>
    <recommendedName>
        <fullName evidence="4">NTF2 domain-containing protein</fullName>
    </recommendedName>
</protein>
<dbReference type="AlphaFoldDB" id="A0A1B7NE13"/>
<evidence type="ECO:0000256" key="1">
    <source>
        <dbReference type="SAM" id="MobiDB-lite"/>
    </source>
</evidence>
<dbReference type="InterPro" id="IPR032710">
    <property type="entry name" value="NTF2-like_dom_sf"/>
</dbReference>
<keyword evidence="3" id="KW-1185">Reference proteome</keyword>